<keyword evidence="7" id="KW-1185">Reference proteome</keyword>
<dbReference type="OrthoDB" id="2189106at2759"/>
<dbReference type="GO" id="GO:0048194">
    <property type="term" value="P:Golgi vesicle budding"/>
    <property type="evidence" value="ECO:0007669"/>
    <property type="project" value="TreeGrafter"/>
</dbReference>
<dbReference type="Gene3D" id="1.10.3630.10">
    <property type="entry name" value="yeast vps74-n-term truncation variant domain like"/>
    <property type="match status" value="1"/>
</dbReference>
<reference evidence="6 7" key="1">
    <citation type="journal article" date="2019" name="PLoS Biol.">
        <title>Sex chromosomes control vertical transmission of feminizing Wolbachia symbionts in an isopod.</title>
        <authorList>
            <person name="Becking T."/>
            <person name="Chebbi M.A."/>
            <person name="Giraud I."/>
            <person name="Moumen B."/>
            <person name="Laverre T."/>
            <person name="Caubet Y."/>
            <person name="Peccoud J."/>
            <person name="Gilbert C."/>
            <person name="Cordaux R."/>
        </authorList>
    </citation>
    <scope>NUCLEOTIDE SEQUENCE [LARGE SCALE GENOMIC DNA]</scope>
    <source>
        <strain evidence="6">ANa2</strain>
        <tissue evidence="6">Whole body excluding digestive tract and cuticle</tissue>
    </source>
</reference>
<evidence type="ECO:0000256" key="3">
    <source>
        <dbReference type="ARBA" id="ARBA00023034"/>
    </source>
</evidence>
<evidence type="ECO:0000256" key="2">
    <source>
        <dbReference type="ARBA" id="ARBA00007284"/>
    </source>
</evidence>
<dbReference type="EMBL" id="SEYY01001107">
    <property type="protein sequence ID" value="KAB7505794.1"/>
    <property type="molecule type" value="Genomic_DNA"/>
</dbReference>
<dbReference type="GO" id="GO:0000139">
    <property type="term" value="C:Golgi membrane"/>
    <property type="evidence" value="ECO:0007669"/>
    <property type="project" value="UniProtKB-SubCell"/>
</dbReference>
<keyword evidence="5" id="KW-0472">Membrane</keyword>
<keyword evidence="3" id="KW-0333">Golgi apparatus</keyword>
<dbReference type="GO" id="GO:0070273">
    <property type="term" value="F:phosphatidylinositol-4-phosphate binding"/>
    <property type="evidence" value="ECO:0007669"/>
    <property type="project" value="InterPro"/>
</dbReference>
<gene>
    <name evidence="6" type="primary">GOLPH3</name>
    <name evidence="6" type="ORF">Anas_05675</name>
</gene>
<dbReference type="GO" id="GO:0005829">
    <property type="term" value="C:cytosol"/>
    <property type="evidence" value="ECO:0007669"/>
    <property type="project" value="TreeGrafter"/>
</dbReference>
<dbReference type="PANTHER" id="PTHR12704">
    <property type="entry name" value="TRANS-GOLGI PROTEIN GMX33"/>
    <property type="match status" value="1"/>
</dbReference>
<feature type="non-terminal residue" evidence="6">
    <location>
        <position position="1"/>
    </location>
</feature>
<comment type="caution">
    <text evidence="6">The sequence shown here is derived from an EMBL/GenBank/DDBJ whole genome shotgun (WGS) entry which is preliminary data.</text>
</comment>
<dbReference type="InterPro" id="IPR038261">
    <property type="entry name" value="GPP34-like_sf"/>
</dbReference>
<dbReference type="Pfam" id="PF05719">
    <property type="entry name" value="GPP34"/>
    <property type="match status" value="1"/>
</dbReference>
<dbReference type="GO" id="GO:0031985">
    <property type="term" value="C:Golgi cisterna"/>
    <property type="evidence" value="ECO:0007669"/>
    <property type="project" value="TreeGrafter"/>
</dbReference>
<evidence type="ECO:0000256" key="1">
    <source>
        <dbReference type="ARBA" id="ARBA00004255"/>
    </source>
</evidence>
<dbReference type="InterPro" id="IPR008628">
    <property type="entry name" value="GPP34-like"/>
</dbReference>
<comment type="subcellular location">
    <subcellularLocation>
        <location evidence="1">Golgi apparatus membrane</location>
        <topology evidence="1">Peripheral membrane protein</topology>
        <orientation evidence="1">Cytoplasmic side</orientation>
    </subcellularLocation>
</comment>
<evidence type="ECO:0000313" key="7">
    <source>
        <dbReference type="Proteomes" id="UP000326759"/>
    </source>
</evidence>
<dbReference type="GO" id="GO:0005802">
    <property type="term" value="C:trans-Golgi network"/>
    <property type="evidence" value="ECO:0007669"/>
    <property type="project" value="TreeGrafter"/>
</dbReference>
<dbReference type="AlphaFoldDB" id="A0A5N5TGJ5"/>
<dbReference type="GO" id="GO:0007030">
    <property type="term" value="P:Golgi organization"/>
    <property type="evidence" value="ECO:0007669"/>
    <property type="project" value="TreeGrafter"/>
</dbReference>
<evidence type="ECO:0000256" key="4">
    <source>
        <dbReference type="ARBA" id="ARBA00023121"/>
    </source>
</evidence>
<keyword evidence="4" id="KW-0446">Lipid-binding</keyword>
<name>A0A5N5TGJ5_9CRUS</name>
<dbReference type="GO" id="GO:0043001">
    <property type="term" value="P:Golgi to plasma membrane protein transport"/>
    <property type="evidence" value="ECO:0007669"/>
    <property type="project" value="TreeGrafter"/>
</dbReference>
<evidence type="ECO:0000256" key="5">
    <source>
        <dbReference type="ARBA" id="ARBA00023136"/>
    </source>
</evidence>
<dbReference type="GO" id="GO:0006890">
    <property type="term" value="P:retrograde vesicle-mediated transport, Golgi to endoplasmic reticulum"/>
    <property type="evidence" value="ECO:0007669"/>
    <property type="project" value="TreeGrafter"/>
</dbReference>
<accession>A0A5N5TGJ5</accession>
<organism evidence="6 7">
    <name type="scientific">Armadillidium nasatum</name>
    <dbReference type="NCBI Taxonomy" id="96803"/>
    <lineage>
        <taxon>Eukaryota</taxon>
        <taxon>Metazoa</taxon>
        <taxon>Ecdysozoa</taxon>
        <taxon>Arthropoda</taxon>
        <taxon>Crustacea</taxon>
        <taxon>Multicrustacea</taxon>
        <taxon>Malacostraca</taxon>
        <taxon>Eumalacostraca</taxon>
        <taxon>Peracarida</taxon>
        <taxon>Isopoda</taxon>
        <taxon>Oniscidea</taxon>
        <taxon>Crinocheta</taxon>
        <taxon>Armadillidiidae</taxon>
        <taxon>Armadillidium</taxon>
    </lineage>
</organism>
<sequence>GYTSFWNDCISSGLRGCILIELSLRGRIELEKAGLRRKSLLNRKKQPLQKLFSHGLNICQVSHGTSKIEISTSKCKRETCQKKILLKKVY</sequence>
<evidence type="ECO:0000313" key="6">
    <source>
        <dbReference type="EMBL" id="KAB7505794.1"/>
    </source>
</evidence>
<proteinExistence type="inferred from homology"/>
<dbReference type="PANTHER" id="PTHR12704:SF2">
    <property type="entry name" value="GOLGI PHOSPHOPROTEIN 3 HOMOLOG SAURON"/>
    <property type="match status" value="1"/>
</dbReference>
<comment type="similarity">
    <text evidence="2">Belongs to the GOLPH3/VPS74 family.</text>
</comment>
<dbReference type="Proteomes" id="UP000326759">
    <property type="component" value="Unassembled WGS sequence"/>
</dbReference>
<protein>
    <submittedName>
        <fullName evidence="6">Golgi phosphoprotein 3</fullName>
    </submittedName>
</protein>